<name>A0A1X6YJZ8_9RHOB</name>
<feature type="signal peptide" evidence="1">
    <location>
        <begin position="1"/>
        <end position="39"/>
    </location>
</feature>
<accession>A0A1X6YJZ8</accession>
<evidence type="ECO:0000313" key="3">
    <source>
        <dbReference type="Proteomes" id="UP000193778"/>
    </source>
</evidence>
<dbReference type="Proteomes" id="UP000193778">
    <property type="component" value="Unassembled WGS sequence"/>
</dbReference>
<evidence type="ECO:0000313" key="2">
    <source>
        <dbReference type="EMBL" id="SLN23863.1"/>
    </source>
</evidence>
<organism evidence="2 3">
    <name type="scientific">Ruegeria meonggei</name>
    <dbReference type="NCBI Taxonomy" id="1446476"/>
    <lineage>
        <taxon>Bacteria</taxon>
        <taxon>Pseudomonadati</taxon>
        <taxon>Pseudomonadota</taxon>
        <taxon>Alphaproteobacteria</taxon>
        <taxon>Rhodobacterales</taxon>
        <taxon>Roseobacteraceae</taxon>
        <taxon>Ruegeria</taxon>
    </lineage>
</organism>
<proteinExistence type="predicted"/>
<keyword evidence="1" id="KW-0732">Signal</keyword>
<gene>
    <name evidence="2" type="ORF">RUM8411_00931</name>
</gene>
<dbReference type="AlphaFoldDB" id="A0A1X6YJZ8"/>
<dbReference type="EMBL" id="FWFP01000002">
    <property type="protein sequence ID" value="SLN23863.1"/>
    <property type="molecule type" value="Genomic_DNA"/>
</dbReference>
<keyword evidence="3" id="KW-1185">Reference proteome</keyword>
<protein>
    <submittedName>
        <fullName evidence="2">Uncharacterized protein</fullName>
    </submittedName>
</protein>
<evidence type="ECO:0000256" key="1">
    <source>
        <dbReference type="SAM" id="SignalP"/>
    </source>
</evidence>
<reference evidence="3" key="1">
    <citation type="submission" date="2017-03" db="EMBL/GenBank/DDBJ databases">
        <authorList>
            <person name="Rodrigo-Torres L."/>
            <person name="Arahal R.D."/>
            <person name="Lucena T."/>
        </authorList>
    </citation>
    <scope>NUCLEOTIDE SEQUENCE [LARGE SCALE GENOMIC DNA]</scope>
    <source>
        <strain evidence="3">CECT 8411</strain>
    </source>
</reference>
<sequence>MAQLNSKGEQQPMYIVKKLVCLALGAAFLGAALPPAATAQVAQWNQVVSDPKLQESMHRAIREVATEYVNELDEAGVAGAIAFVDTQLDYPLQLASPNFRHLNLNALQAKAAYVMTYQAKTSAGVNVTVAPAISGIGLTGGYGGLPGPGNVKAGGHGEIPGDGAMMLCPINKAGLEFMSGVISIASLDASGQFRVEQDGADIIRLHGEILRRTYEYYGHTPEAE</sequence>
<feature type="chain" id="PRO_5012755867" evidence="1">
    <location>
        <begin position="40"/>
        <end position="224"/>
    </location>
</feature>